<feature type="transmembrane region" description="Helical" evidence="1">
    <location>
        <begin position="239"/>
        <end position="259"/>
    </location>
</feature>
<keyword evidence="1" id="KW-0812">Transmembrane</keyword>
<keyword evidence="4" id="KW-1185">Reference proteome</keyword>
<keyword evidence="1" id="KW-0472">Membrane</keyword>
<feature type="transmembrane region" description="Helical" evidence="1">
    <location>
        <begin position="201"/>
        <end position="219"/>
    </location>
</feature>
<evidence type="ECO:0000313" key="3">
    <source>
        <dbReference type="EMBL" id="CAK0870621.1"/>
    </source>
</evidence>
<sequence>MPLPLLCAVVLSLRSAAAAGWDRLASASYRRLNLALAAASAWLCAAAAFMPAFATGYDMYPPMLKALASTAHAATAVLCTAVWARAVGAKGRLLPRAVRGFVGSVLRLAPQPAASDDPDSPAGYDGRNEYALCAGLFGWFAVLAVVSPFPLATVPAVLGTRLSRAASAFVFLLAVVCYVLKDAAERGRLAASTFVTLRRGVAAGSAMHLAVVALKLVGVDGGGLLLPGRGLWQFYANAMAVPFAAGVSVAAYGLVLFAASTPP</sequence>
<proteinExistence type="predicted"/>
<feature type="chain" id="PRO_5045391206" evidence="2">
    <location>
        <begin position="19"/>
        <end position="263"/>
    </location>
</feature>
<dbReference type="EMBL" id="CAUYUJ010016981">
    <property type="protein sequence ID" value="CAK0870621.1"/>
    <property type="molecule type" value="Genomic_DNA"/>
</dbReference>
<gene>
    <name evidence="3" type="ORF">PCOR1329_LOCUS56676</name>
</gene>
<evidence type="ECO:0000256" key="1">
    <source>
        <dbReference type="SAM" id="Phobius"/>
    </source>
</evidence>
<feature type="non-terminal residue" evidence="3">
    <location>
        <position position="263"/>
    </location>
</feature>
<name>A0ABN9VC53_9DINO</name>
<evidence type="ECO:0000313" key="4">
    <source>
        <dbReference type="Proteomes" id="UP001189429"/>
    </source>
</evidence>
<reference evidence="3" key="1">
    <citation type="submission" date="2023-10" db="EMBL/GenBank/DDBJ databases">
        <authorList>
            <person name="Chen Y."/>
            <person name="Shah S."/>
            <person name="Dougan E. K."/>
            <person name="Thang M."/>
            <person name="Chan C."/>
        </authorList>
    </citation>
    <scope>NUCLEOTIDE SEQUENCE [LARGE SCALE GENOMIC DNA]</scope>
</reference>
<accession>A0ABN9VC53</accession>
<feature type="transmembrane region" description="Helical" evidence="1">
    <location>
        <begin position="34"/>
        <end position="57"/>
    </location>
</feature>
<feature type="transmembrane region" description="Helical" evidence="1">
    <location>
        <begin position="162"/>
        <end position="180"/>
    </location>
</feature>
<evidence type="ECO:0000256" key="2">
    <source>
        <dbReference type="SAM" id="SignalP"/>
    </source>
</evidence>
<organism evidence="3 4">
    <name type="scientific">Prorocentrum cordatum</name>
    <dbReference type="NCBI Taxonomy" id="2364126"/>
    <lineage>
        <taxon>Eukaryota</taxon>
        <taxon>Sar</taxon>
        <taxon>Alveolata</taxon>
        <taxon>Dinophyceae</taxon>
        <taxon>Prorocentrales</taxon>
        <taxon>Prorocentraceae</taxon>
        <taxon>Prorocentrum</taxon>
    </lineage>
</organism>
<comment type="caution">
    <text evidence="3">The sequence shown here is derived from an EMBL/GenBank/DDBJ whole genome shotgun (WGS) entry which is preliminary data.</text>
</comment>
<feature type="transmembrane region" description="Helical" evidence="1">
    <location>
        <begin position="130"/>
        <end position="150"/>
    </location>
</feature>
<dbReference type="Proteomes" id="UP001189429">
    <property type="component" value="Unassembled WGS sequence"/>
</dbReference>
<keyword evidence="2" id="KW-0732">Signal</keyword>
<keyword evidence="1" id="KW-1133">Transmembrane helix</keyword>
<protein>
    <submittedName>
        <fullName evidence="3">Uncharacterized protein</fullName>
    </submittedName>
</protein>
<feature type="signal peptide" evidence="2">
    <location>
        <begin position="1"/>
        <end position="18"/>
    </location>
</feature>